<dbReference type="STRING" id="228410.NE0738"/>
<keyword evidence="3" id="KW-0479">Metal-binding</keyword>
<evidence type="ECO:0000259" key="6">
    <source>
        <dbReference type="Pfam" id="PF02900"/>
    </source>
</evidence>
<dbReference type="HOGENOM" id="CLU_046582_0_0_4"/>
<dbReference type="GO" id="GO:0008270">
    <property type="term" value="F:zinc ion binding"/>
    <property type="evidence" value="ECO:0007669"/>
    <property type="project" value="InterPro"/>
</dbReference>
<keyword evidence="5" id="KW-0560">Oxidoreductase</keyword>
<dbReference type="GO" id="GO:0008198">
    <property type="term" value="F:ferrous iron binding"/>
    <property type="evidence" value="ECO:0007669"/>
    <property type="project" value="InterPro"/>
</dbReference>
<dbReference type="PhylomeDB" id="Q82WE6"/>
<dbReference type="KEGG" id="neu:NE0738"/>
<dbReference type="GO" id="GO:0016702">
    <property type="term" value="F:oxidoreductase activity, acting on single donors with incorporation of molecular oxygen, incorporation of two atoms of oxygen"/>
    <property type="evidence" value="ECO:0007669"/>
    <property type="project" value="UniProtKB-ARBA"/>
</dbReference>
<reference evidence="7 8" key="1">
    <citation type="journal article" date="2003" name="J. Bacteriol.">
        <title>Complete genome sequence of the ammonia-oxidizing bacterium and obligate chemolithoautotroph Nitrosomonas europaea.</title>
        <authorList>
            <person name="Chain P."/>
            <person name="Lamerdin J."/>
            <person name="Larimer F."/>
            <person name="Regala W."/>
            <person name="Land M."/>
            <person name="Hauser L."/>
            <person name="Hooper A."/>
            <person name="Klotz M."/>
            <person name="Norton J."/>
            <person name="Sayavedra-Soto L."/>
            <person name="Arciero D."/>
            <person name="Hommes N."/>
            <person name="Whittaker M."/>
            <person name="Arp D."/>
        </authorList>
    </citation>
    <scope>NUCLEOTIDE SEQUENCE [LARGE SCALE GENOMIC DNA]</scope>
    <source>
        <strain evidence="8">ATCC 19718 / CIP 103999 / KCTC 2705 / NBRC 14298</strain>
    </source>
</reference>
<evidence type="ECO:0000313" key="8">
    <source>
        <dbReference type="Proteomes" id="UP000001416"/>
    </source>
</evidence>
<dbReference type="PIRSF" id="PIRSF006157">
    <property type="entry name" value="Doxgns_DODA"/>
    <property type="match status" value="1"/>
</dbReference>
<proteinExistence type="inferred from homology"/>
<evidence type="ECO:0000313" key="7">
    <source>
        <dbReference type="EMBL" id="CAD84649.1"/>
    </source>
</evidence>
<accession>Q82WE6</accession>
<sequence length="291" mass="32465">MEYTRLATLVFSVNGCFLMMSRVSQALAPVLFLPHGGGPLPVLGDKEHEKMVSFLREIATELGEPPAILIISAHWEEEQATITSNSQPGIIYDYYGFPAAAYEIQYAAPGHPGLANEIYTLLTANGIPARLDEQRGFDHGMFVPLKLMFPQARIPCVQLSLLNNLNPRMHIALGKAITALRSRNILIVGSGMSFHNLKAFFSSTVDGRGENEAFDNWLIETCTHPAIAPEMREQRLIEWEKAPFARFCHPREEHLLPLHVCYGVACVDTPTARTVFNGEIMGRKVTSFLWQ</sequence>
<evidence type="ECO:0000256" key="5">
    <source>
        <dbReference type="ARBA" id="ARBA00023002"/>
    </source>
</evidence>
<feature type="domain" description="Extradiol ring-cleavage dioxygenase class III enzyme subunit B" evidence="6">
    <location>
        <begin position="32"/>
        <end position="266"/>
    </location>
</feature>
<dbReference type="InterPro" id="IPR004183">
    <property type="entry name" value="Xdiol_dOase_suB"/>
</dbReference>
<dbReference type="AlphaFoldDB" id="Q82WE6"/>
<dbReference type="Proteomes" id="UP000001416">
    <property type="component" value="Chromosome"/>
</dbReference>
<dbReference type="EMBL" id="AL954747">
    <property type="protein sequence ID" value="CAD84649.1"/>
    <property type="molecule type" value="Genomic_DNA"/>
</dbReference>
<gene>
    <name evidence="7" type="ordered locus">NE0738</name>
</gene>
<organism evidence="7 8">
    <name type="scientific">Nitrosomonas europaea (strain ATCC 19718 / CIP 103999 / KCTC 2705 / NBRC 14298)</name>
    <dbReference type="NCBI Taxonomy" id="228410"/>
    <lineage>
        <taxon>Bacteria</taxon>
        <taxon>Pseudomonadati</taxon>
        <taxon>Pseudomonadota</taxon>
        <taxon>Betaproteobacteria</taxon>
        <taxon>Nitrosomonadales</taxon>
        <taxon>Nitrosomonadaceae</taxon>
        <taxon>Nitrosomonas</taxon>
    </lineage>
</organism>
<comment type="similarity">
    <text evidence="2">Belongs to the DODA-type extradiol aromatic ring-opening dioxygenase family.</text>
</comment>
<evidence type="ECO:0000256" key="3">
    <source>
        <dbReference type="ARBA" id="ARBA00022723"/>
    </source>
</evidence>
<dbReference type="PANTHER" id="PTHR30096:SF0">
    <property type="entry name" value="4,5-DOPA DIOXYGENASE EXTRADIOL-LIKE PROTEIN"/>
    <property type="match status" value="1"/>
</dbReference>
<comment type="cofactor">
    <cofactor evidence="1">
        <name>Zn(2+)</name>
        <dbReference type="ChEBI" id="CHEBI:29105"/>
    </cofactor>
</comment>
<dbReference type="Gene3D" id="3.40.830.10">
    <property type="entry name" value="LigB-like"/>
    <property type="match status" value="1"/>
</dbReference>
<keyword evidence="4" id="KW-0862">Zinc</keyword>
<evidence type="ECO:0000256" key="2">
    <source>
        <dbReference type="ARBA" id="ARBA00007581"/>
    </source>
</evidence>
<dbReference type="SUPFAM" id="SSF53213">
    <property type="entry name" value="LigB-like"/>
    <property type="match status" value="1"/>
</dbReference>
<dbReference type="Pfam" id="PF02900">
    <property type="entry name" value="LigB"/>
    <property type="match status" value="1"/>
</dbReference>
<evidence type="ECO:0000256" key="1">
    <source>
        <dbReference type="ARBA" id="ARBA00001947"/>
    </source>
</evidence>
<dbReference type="CDD" id="cd07363">
    <property type="entry name" value="45_DOPA_Dioxygenase"/>
    <property type="match status" value="1"/>
</dbReference>
<dbReference type="PANTHER" id="PTHR30096">
    <property type="entry name" value="4,5-DOPA DIOXYGENASE EXTRADIOL-LIKE PROTEIN"/>
    <property type="match status" value="1"/>
</dbReference>
<protein>
    <recommendedName>
        <fullName evidence="6">Extradiol ring-cleavage dioxygenase class III enzyme subunit B domain-containing protein</fullName>
    </recommendedName>
</protein>
<dbReference type="InterPro" id="IPR014436">
    <property type="entry name" value="Extradiol_dOase_DODA"/>
</dbReference>
<dbReference type="eggNOG" id="COG3384">
    <property type="taxonomic scope" value="Bacteria"/>
</dbReference>
<keyword evidence="8" id="KW-1185">Reference proteome</keyword>
<evidence type="ECO:0000256" key="4">
    <source>
        <dbReference type="ARBA" id="ARBA00022833"/>
    </source>
</evidence>
<name>Q82WE6_NITEU</name>